<sequence>MNAQLPSASRRKFLKSAGCLTISFAFLGLGTETAGSPIVADELPGSLQNNPRINAWLEVLSDGRVRVLTGKIELGQGIGVAVQQMAAEELDMPLGKVEVALAETDRTPDERYTAGSASIEQSAMSVRYAAAAARQKLLTLAAQKLGVKASQLSLADGVIQTKDKKRRLTFAQVLNGAQLTDEVRLPIKLKPKSQYRYVGKAMHREEIERMVRADEWYVHDLRFPNMLHARVLRPANYESKLVKLDVAELKRLVPGLLKVHVDGSFVGLLAEQEYDAKLAQDYAKLHAQWTPGRTLPAGQPLPDYLRKLPSSSKQIANQGHFDTPSVASETTLSASYFKPYLMHGSIGPSCAVALFDQGTLHVWTHTQGVYPLRDSLADLLKLPQEKIHVKGVPGSGCYGHNGADDAAADAALLAIATPGRHVRVQWAREDEHAWEPYGSAMVVDISARLDPSGRITHWQQQVWTDTHSARPSGHADKLLPAQYLAQPRLPKNDGATDQSAGGYRNAEPLYVVPNLRVDAYFFEGPLRVSALRSLGAYANVFAIESFMDELVEKVKKDPWEFRLQHLQDERAKAVVRKAQEIAGQQKLTESEGLGFAFAQYKNKAAYVAVIAKVRLAEEGTIYRPQLWAVIDAGEVINLDGIKNQTEGGMIQAASWATNEEVIFDTHGIRSRQWESYPIYRFDEAPYIMGVTVIDRPNEQPLGAGEAAQGPTAAALANAVYRATGKRIRELPLRPEKLVDESVHRQ</sequence>
<evidence type="ECO:0000259" key="1">
    <source>
        <dbReference type="Pfam" id="PF02738"/>
    </source>
</evidence>
<dbReference type="InterPro" id="IPR008274">
    <property type="entry name" value="AldOxase/xan_DH_MoCoBD1"/>
</dbReference>
<dbReference type="PANTHER" id="PTHR47495">
    <property type="entry name" value="ALDEHYDE DEHYDROGENASE"/>
    <property type="match status" value="1"/>
</dbReference>
<accession>A0ABQ1TYM4</accession>
<dbReference type="PROSITE" id="PS51318">
    <property type="entry name" value="TAT"/>
    <property type="match status" value="1"/>
</dbReference>
<dbReference type="Gene3D" id="3.30.365.10">
    <property type="entry name" value="Aldehyde oxidase/xanthine dehydrogenase, molybdopterin binding domain"/>
    <property type="match status" value="4"/>
</dbReference>
<proteinExistence type="predicted"/>
<comment type="caution">
    <text evidence="3">The sequence shown here is derived from an EMBL/GenBank/DDBJ whole genome shotgun (WGS) entry which is preliminary data.</text>
</comment>
<dbReference type="Gene3D" id="3.90.1170.50">
    <property type="entry name" value="Aldehyde oxidase/xanthine dehydrogenase, a/b hammerhead"/>
    <property type="match status" value="1"/>
</dbReference>
<organism evidence="3 4">
    <name type="scientific">Hymenobacter cavernae</name>
    <dbReference type="NCBI Taxonomy" id="2044852"/>
    <lineage>
        <taxon>Bacteria</taxon>
        <taxon>Pseudomonadati</taxon>
        <taxon>Bacteroidota</taxon>
        <taxon>Cytophagia</taxon>
        <taxon>Cytophagales</taxon>
        <taxon>Hymenobacteraceae</taxon>
        <taxon>Hymenobacter</taxon>
    </lineage>
</organism>
<feature type="domain" description="Aldehyde oxidase/xanthine dehydrogenase second molybdopterin binding" evidence="2">
    <location>
        <begin position="563"/>
        <end position="685"/>
    </location>
</feature>
<dbReference type="Proteomes" id="UP000632273">
    <property type="component" value="Unassembled WGS sequence"/>
</dbReference>
<dbReference type="SUPFAM" id="SSF56003">
    <property type="entry name" value="Molybdenum cofactor-binding domain"/>
    <property type="match status" value="2"/>
</dbReference>
<dbReference type="InterPro" id="IPR046867">
    <property type="entry name" value="AldOxase/xan_DH_MoCoBD2"/>
</dbReference>
<evidence type="ECO:0000259" key="2">
    <source>
        <dbReference type="Pfam" id="PF20256"/>
    </source>
</evidence>
<dbReference type="Pfam" id="PF20256">
    <property type="entry name" value="MoCoBD_2"/>
    <property type="match status" value="2"/>
</dbReference>
<keyword evidence="4" id="KW-1185">Reference proteome</keyword>
<protein>
    <submittedName>
        <fullName evidence="3">Aldehyde dehydrogenase</fullName>
    </submittedName>
</protein>
<dbReference type="EMBL" id="BMHT01000003">
    <property type="protein sequence ID" value="GGF06461.1"/>
    <property type="molecule type" value="Genomic_DNA"/>
</dbReference>
<dbReference type="RefSeq" id="WP_188813109.1">
    <property type="nucleotide sequence ID" value="NZ_BMHT01000003.1"/>
</dbReference>
<dbReference type="InterPro" id="IPR006311">
    <property type="entry name" value="TAT_signal"/>
</dbReference>
<feature type="domain" description="Aldehyde oxidase/xanthine dehydrogenase first molybdopterin binding" evidence="1">
    <location>
        <begin position="318"/>
        <end position="466"/>
    </location>
</feature>
<feature type="domain" description="Aldehyde oxidase/xanthine dehydrogenase second molybdopterin binding" evidence="2">
    <location>
        <begin position="49"/>
        <end position="184"/>
    </location>
</feature>
<dbReference type="InterPro" id="IPR036856">
    <property type="entry name" value="Ald_Oxase/Xan_DH_a/b_sf"/>
</dbReference>
<dbReference type="SUPFAM" id="SSF54665">
    <property type="entry name" value="CO dehydrogenase molybdoprotein N-domain-like"/>
    <property type="match status" value="1"/>
</dbReference>
<dbReference type="InterPro" id="IPR037165">
    <property type="entry name" value="AldOxase/xan_DH_Mopterin-bd_sf"/>
</dbReference>
<dbReference type="PIRSF" id="PIRSF036389">
    <property type="entry name" value="IOR_B"/>
    <property type="match status" value="1"/>
</dbReference>
<gene>
    <name evidence="3" type="ORF">GCM10011383_16900</name>
</gene>
<dbReference type="Pfam" id="PF02738">
    <property type="entry name" value="MoCoBD_1"/>
    <property type="match status" value="1"/>
</dbReference>
<reference evidence="4" key="1">
    <citation type="journal article" date="2019" name="Int. J. Syst. Evol. Microbiol.">
        <title>The Global Catalogue of Microorganisms (GCM) 10K type strain sequencing project: providing services to taxonomists for standard genome sequencing and annotation.</title>
        <authorList>
            <consortium name="The Broad Institute Genomics Platform"/>
            <consortium name="The Broad Institute Genome Sequencing Center for Infectious Disease"/>
            <person name="Wu L."/>
            <person name="Ma J."/>
        </authorList>
    </citation>
    <scope>NUCLEOTIDE SEQUENCE [LARGE SCALE GENOMIC DNA]</scope>
    <source>
        <strain evidence="4">CGMCC 1.15197</strain>
    </source>
</reference>
<name>A0ABQ1TYM4_9BACT</name>
<evidence type="ECO:0000313" key="4">
    <source>
        <dbReference type="Proteomes" id="UP000632273"/>
    </source>
</evidence>
<dbReference type="PANTHER" id="PTHR47495:SF1">
    <property type="entry name" value="BLL3820 PROTEIN"/>
    <property type="match status" value="1"/>
</dbReference>
<dbReference type="InterPro" id="IPR052516">
    <property type="entry name" value="N-heterocyclic_Hydroxylase"/>
</dbReference>
<dbReference type="InterPro" id="IPR012368">
    <property type="entry name" value="OxRdtase_Mopterin-bd_su_IorB"/>
</dbReference>
<evidence type="ECO:0000313" key="3">
    <source>
        <dbReference type="EMBL" id="GGF06461.1"/>
    </source>
</evidence>